<dbReference type="SMART" id="SM00835">
    <property type="entry name" value="Cupin_1"/>
    <property type="match status" value="2"/>
</dbReference>
<feature type="binding site" evidence="3">
    <location>
        <position position="375"/>
    </location>
    <ligand>
        <name>Mn(2+)</name>
        <dbReference type="ChEBI" id="CHEBI:29035"/>
        <label>2</label>
    </ligand>
</feature>
<comment type="caution">
    <text evidence="6">The sequence shown here is derived from an EMBL/GenBank/DDBJ whole genome shotgun (WGS) entry which is preliminary data.</text>
</comment>
<dbReference type="Proteomes" id="UP000696280">
    <property type="component" value="Unassembled WGS sequence"/>
</dbReference>
<dbReference type="Pfam" id="PF00190">
    <property type="entry name" value="Cupin_1"/>
    <property type="match status" value="2"/>
</dbReference>
<dbReference type="SUPFAM" id="SSF51182">
    <property type="entry name" value="RmlC-like cupins"/>
    <property type="match status" value="1"/>
</dbReference>
<name>A0A9N9KZZ4_9HELO</name>
<feature type="binding site" evidence="3">
    <location>
        <position position="153"/>
    </location>
    <ligand>
        <name>Mn(2+)</name>
        <dbReference type="ChEBI" id="CHEBI:29035"/>
        <label>1</label>
    </ligand>
</feature>
<dbReference type="AlphaFoldDB" id="A0A9N9KZZ4"/>
<feature type="binding site" evidence="3">
    <location>
        <position position="157"/>
    </location>
    <ligand>
        <name>Mn(2+)</name>
        <dbReference type="ChEBI" id="CHEBI:29035"/>
        <label>1</label>
    </ligand>
</feature>
<dbReference type="PANTHER" id="PTHR35848">
    <property type="entry name" value="OXALATE-BINDING PROTEIN"/>
    <property type="match status" value="1"/>
</dbReference>
<feature type="binding site" evidence="3">
    <location>
        <position position="331"/>
    </location>
    <ligand>
        <name>Mn(2+)</name>
        <dbReference type="ChEBI" id="CHEBI:29035"/>
        <label>2</label>
    </ligand>
</feature>
<evidence type="ECO:0000256" key="1">
    <source>
        <dbReference type="ARBA" id="ARBA00022723"/>
    </source>
</evidence>
<feature type="binding site" evidence="3">
    <location>
        <position position="336"/>
    </location>
    <ligand>
        <name>Mn(2+)</name>
        <dbReference type="ChEBI" id="CHEBI:29035"/>
        <label>2</label>
    </ligand>
</feature>
<protein>
    <recommendedName>
        <fullName evidence="5">Cupin type-1 domain-containing protein</fullName>
    </recommendedName>
</protein>
<evidence type="ECO:0000259" key="5">
    <source>
        <dbReference type="SMART" id="SM00835"/>
    </source>
</evidence>
<dbReference type="InterPro" id="IPR014710">
    <property type="entry name" value="RmlC-like_jellyroll"/>
</dbReference>
<feature type="chain" id="PRO_5040352123" description="Cupin type-1 domain-containing protein" evidence="4">
    <location>
        <begin position="21"/>
        <end position="439"/>
    </location>
</feature>
<dbReference type="GO" id="GO:0033609">
    <property type="term" value="P:oxalate metabolic process"/>
    <property type="evidence" value="ECO:0007669"/>
    <property type="project" value="InterPro"/>
</dbReference>
<dbReference type="GO" id="GO:0046872">
    <property type="term" value="F:metal ion binding"/>
    <property type="evidence" value="ECO:0007669"/>
    <property type="project" value="UniProtKB-KW"/>
</dbReference>
<dbReference type="InterPro" id="IPR051610">
    <property type="entry name" value="GPI/OXD"/>
</dbReference>
<feature type="domain" description="Cupin type-1" evidence="5">
    <location>
        <begin position="284"/>
        <end position="425"/>
    </location>
</feature>
<dbReference type="EMBL" id="CAJVRL010000080">
    <property type="protein sequence ID" value="CAG8957580.1"/>
    <property type="molecule type" value="Genomic_DNA"/>
</dbReference>
<gene>
    <name evidence="6" type="ORF">HYFRA_00010446</name>
</gene>
<evidence type="ECO:0000256" key="3">
    <source>
        <dbReference type="PIRSR" id="PIRSR617774-2"/>
    </source>
</evidence>
<dbReference type="CDD" id="cd20305">
    <property type="entry name" value="cupin_OxDC_C"/>
    <property type="match status" value="1"/>
</dbReference>
<reference evidence="6" key="1">
    <citation type="submission" date="2021-07" db="EMBL/GenBank/DDBJ databases">
        <authorList>
            <person name="Durling M."/>
        </authorList>
    </citation>
    <scope>NUCLEOTIDE SEQUENCE</scope>
</reference>
<feature type="binding site" evidence="3">
    <location>
        <position position="151"/>
    </location>
    <ligand>
        <name>Mn(2+)</name>
        <dbReference type="ChEBI" id="CHEBI:29035"/>
        <label>1</label>
    </ligand>
</feature>
<organism evidence="6 7">
    <name type="scientific">Hymenoscyphus fraxineus</name>
    <dbReference type="NCBI Taxonomy" id="746836"/>
    <lineage>
        <taxon>Eukaryota</taxon>
        <taxon>Fungi</taxon>
        <taxon>Dikarya</taxon>
        <taxon>Ascomycota</taxon>
        <taxon>Pezizomycotina</taxon>
        <taxon>Leotiomycetes</taxon>
        <taxon>Helotiales</taxon>
        <taxon>Helotiaceae</taxon>
        <taxon>Hymenoscyphus</taxon>
    </lineage>
</organism>
<keyword evidence="1 3" id="KW-0479">Metal-binding</keyword>
<dbReference type="PANTHER" id="PTHR35848:SF9">
    <property type="entry name" value="SLL1358 PROTEIN"/>
    <property type="match status" value="1"/>
</dbReference>
<feature type="domain" description="Cupin type-1" evidence="5">
    <location>
        <begin position="113"/>
        <end position="250"/>
    </location>
</feature>
<accession>A0A9N9KZZ4</accession>
<evidence type="ECO:0000313" key="6">
    <source>
        <dbReference type="EMBL" id="CAG8957580.1"/>
    </source>
</evidence>
<sequence>MRTSLLQATALFVALTFAAATPPYPVPEAANDAPQPQRRQTKHLRPIIERVPASSLEKRAEEPLQPVVGVKGAPLLIPENSLLDSQNPDHLQTNPTDGGLVTNLKWSMSLSGMNLFEGGFVREQVVTDLPPSKDFSAAQNHVNQGAIRHMHWHDINEWGYVTSGSLLIGAVSDEGKNQVFRANKGDMWFFPKGQGHVIQGLSSPGAEYLLVFDNGDFDAKGRTFNVDDWLVHTPPSVLAKNFGMPESVFASIPKAAASIMKGNASTGLISSPNGKLEGASSFHYRASEKPFTVVEGGRYQKVDKSVFPIQTTLASQIVEIKPGAMREMHWHPTGVEWVYFVQGSARATVWLGGGNARTFDFSTGDTAVFPDNSGHYIENVSNETVTYLEIFKADTVKDFSLSQWLSLTPNDIVAQVLNVSIETVKKFRTDKPVIVMGKK</sequence>
<dbReference type="NCBIfam" id="TIGR03404">
    <property type="entry name" value="bicupin_oxalic"/>
    <property type="match status" value="1"/>
</dbReference>
<feature type="binding site" evidence="3">
    <location>
        <position position="196"/>
    </location>
    <ligand>
        <name>Mn(2+)</name>
        <dbReference type="ChEBI" id="CHEBI:29035"/>
        <label>1</label>
    </ligand>
</feature>
<dbReference type="OrthoDB" id="10263073at2759"/>
<feature type="active site" description="Proton donor" evidence="2">
    <location>
        <position position="389"/>
    </location>
</feature>
<proteinExistence type="predicted"/>
<keyword evidence="7" id="KW-1185">Reference proteome</keyword>
<evidence type="ECO:0000256" key="2">
    <source>
        <dbReference type="PIRSR" id="PIRSR617774-1"/>
    </source>
</evidence>
<dbReference type="InterPro" id="IPR011051">
    <property type="entry name" value="RmlC_Cupin_sf"/>
</dbReference>
<evidence type="ECO:0000256" key="4">
    <source>
        <dbReference type="SAM" id="SignalP"/>
    </source>
</evidence>
<dbReference type="InterPro" id="IPR017774">
    <property type="entry name" value="Bicupin_oxalate_deCO2ase/Oxase"/>
</dbReference>
<dbReference type="Gene3D" id="2.60.120.10">
    <property type="entry name" value="Jelly Rolls"/>
    <property type="match status" value="2"/>
</dbReference>
<keyword evidence="3" id="KW-0464">Manganese</keyword>
<feature type="binding site" evidence="3">
    <location>
        <position position="329"/>
    </location>
    <ligand>
        <name>Mn(2+)</name>
        <dbReference type="ChEBI" id="CHEBI:29035"/>
        <label>2</label>
    </ligand>
</feature>
<evidence type="ECO:0000313" key="7">
    <source>
        <dbReference type="Proteomes" id="UP000696280"/>
    </source>
</evidence>
<dbReference type="InterPro" id="IPR006045">
    <property type="entry name" value="Cupin_1"/>
</dbReference>
<feature type="signal peptide" evidence="4">
    <location>
        <begin position="1"/>
        <end position="20"/>
    </location>
</feature>
<comment type="cofactor">
    <cofactor evidence="3">
        <name>Mn(2+)</name>
        <dbReference type="ChEBI" id="CHEBI:29035"/>
    </cofactor>
    <text evidence="3">Binds 2 manganese ions per subunit.</text>
</comment>
<keyword evidence="4" id="KW-0732">Signal</keyword>